<sequence>MTHSGGRPDALPGDKLDASKMPGHWLLARMGKRVLRPGGIEMTRRMLDSLSISSSDTVVELAPGMGATARLTLAFRPAAYIAVERVPNAAMHLLEPWRVISDEGIFGAARIAMNVMRTPVARHRILAMRGVFKRYAKHLCAVSMTGHKPL</sequence>
<evidence type="ECO:0000313" key="1">
    <source>
        <dbReference type="EMBL" id="QEF97785.1"/>
    </source>
</evidence>
<name>A0A5B9ME63_9BACT</name>
<proteinExistence type="predicted"/>
<dbReference type="AlphaFoldDB" id="A0A5B9ME63"/>
<protein>
    <recommendedName>
        <fullName evidence="3">SAM-dependent methyltransferase</fullName>
    </recommendedName>
</protein>
<accession>A0A5B9ME63</accession>
<evidence type="ECO:0008006" key="3">
    <source>
        <dbReference type="Google" id="ProtNLM"/>
    </source>
</evidence>
<dbReference type="KEGG" id="smam:Mal15_18290"/>
<keyword evidence="2" id="KW-1185">Reference proteome</keyword>
<dbReference type="SUPFAM" id="SSF53335">
    <property type="entry name" value="S-adenosyl-L-methionine-dependent methyltransferases"/>
    <property type="match status" value="1"/>
</dbReference>
<organism evidence="1 2">
    <name type="scientific">Stieleria maiorica</name>
    <dbReference type="NCBI Taxonomy" id="2795974"/>
    <lineage>
        <taxon>Bacteria</taxon>
        <taxon>Pseudomonadati</taxon>
        <taxon>Planctomycetota</taxon>
        <taxon>Planctomycetia</taxon>
        <taxon>Pirellulales</taxon>
        <taxon>Pirellulaceae</taxon>
        <taxon>Stieleria</taxon>
    </lineage>
</organism>
<dbReference type="Gene3D" id="3.40.50.150">
    <property type="entry name" value="Vaccinia Virus protein VP39"/>
    <property type="match status" value="1"/>
</dbReference>
<gene>
    <name evidence="1" type="ORF">Mal15_18290</name>
</gene>
<dbReference type="InterPro" id="IPR029063">
    <property type="entry name" value="SAM-dependent_MTases_sf"/>
</dbReference>
<dbReference type="EMBL" id="CP036264">
    <property type="protein sequence ID" value="QEF97785.1"/>
    <property type="molecule type" value="Genomic_DNA"/>
</dbReference>
<evidence type="ECO:0000313" key="2">
    <source>
        <dbReference type="Proteomes" id="UP000321353"/>
    </source>
</evidence>
<reference evidence="1 2" key="1">
    <citation type="submission" date="2019-02" db="EMBL/GenBank/DDBJ databases">
        <title>Planctomycetal bacteria perform biofilm scaping via a novel small molecule.</title>
        <authorList>
            <person name="Jeske O."/>
            <person name="Boedeker C."/>
            <person name="Wiegand S."/>
            <person name="Breitling P."/>
            <person name="Kallscheuer N."/>
            <person name="Jogler M."/>
            <person name="Rohde M."/>
            <person name="Petersen J."/>
            <person name="Medema M.H."/>
            <person name="Surup F."/>
            <person name="Jogler C."/>
        </authorList>
    </citation>
    <scope>NUCLEOTIDE SEQUENCE [LARGE SCALE GENOMIC DNA]</scope>
    <source>
        <strain evidence="1 2">Mal15</strain>
    </source>
</reference>
<dbReference type="Proteomes" id="UP000321353">
    <property type="component" value="Chromosome"/>
</dbReference>